<dbReference type="Proteomes" id="UP001214576">
    <property type="component" value="Unassembled WGS sequence"/>
</dbReference>
<sequence length="868" mass="96471">MLTAGPQPGDFTSGSPRQILAEYLAHNRTVKFSDFKINKLALDGQTTGYGQEGKFSGPLKPMEFSIFEGQEPSQLIFQVSALDAQGNTVEGPVPVTIEVKDINDNRPVFLQQHYEGSVRQNSRPGKPFMYVNATDLDDPATLNGQLIYQILMQLPKVNNVMYFQINNQTGGISLTPQGSQELDPLKNPQYKLVVSVADMGGLTEHSFSDSVPVDITVKENIWKPPEPVEIEENSTKPYPFKITQVQWNDPGALYSLLDKENTPRFPFSIDQEGDIYVTQPLDREEKDAYVFYAVAKDEQGKPLSKPLEIQVKVKDINDNPPTCSSPVTVLEVQENEQIGQKLVRLMSPSLSSANFNSEIPLTSNTFVFTPELYPLIKAPPPQSISQCPKRYWSSIGTLIAHDMDEENTVNSVLEYRIVDQTPKVPQDGLFLVQEYSGTLQLVLQSLHKRDTPQYNLSVQVSDKDFKTLCFVQINVIDINDQIPIFEKSDYGNLTFPEDTAVGSVILTIQATDTDEPHTGSSKILYRITQGDSEGRLEIETDPQTNTGYVKLKKPLDFETVAIHNIVVQAENPEPLVPGVQYNASSSATFRLMVTDVNEAPQFSQQVFEAKVSEAVAKGTKVGNMTAKDPEGLDVSYSLRGDKRGWLRIDPATGEIFSVAQLDREAESLYRVQVVATEVGGSYLSSTAQFHLTLTDVNDNPPRLVKEYTGLFFCYPLKAPGSLIFEATDDDELTFRGRHFTFSLGSESLQKDWEVSKINGTHAHLSTKHTGFEERVYNISIRISDGDRQPLEGIVSLPVTFCKCVENRCFRPAAHMPGIPPVGMAVGILLATLLVIGIILAVVFFRMKRDKGQHKAESAQASEVKPLRN</sequence>
<comment type="subcellular location">
    <subcellularLocation>
        <location evidence="1">Membrane</location>
    </subcellularLocation>
</comment>
<dbReference type="SMART" id="SM00112">
    <property type="entry name" value="CA"/>
    <property type="match status" value="5"/>
</dbReference>
<evidence type="ECO:0000259" key="7">
    <source>
        <dbReference type="PROSITE" id="PS50268"/>
    </source>
</evidence>
<keyword evidence="6" id="KW-1133">Transmembrane helix</keyword>
<keyword evidence="2" id="KW-0677">Repeat</keyword>
<accession>A0AAD4U7B4</accession>
<dbReference type="EMBL" id="JAKZEL010000010">
    <property type="protein sequence ID" value="KAI4539572.1"/>
    <property type="molecule type" value="Genomic_DNA"/>
</dbReference>
<feature type="domain" description="Cadherin" evidence="7">
    <location>
        <begin position="719"/>
        <end position="813"/>
    </location>
</feature>
<dbReference type="PANTHER" id="PTHR24027">
    <property type="entry name" value="CADHERIN-23"/>
    <property type="match status" value="1"/>
</dbReference>
<dbReference type="FunFam" id="2.60.40.60:FF:000169">
    <property type="entry name" value="Cadherin 17"/>
    <property type="match status" value="1"/>
</dbReference>
<feature type="domain" description="Cadherin" evidence="7">
    <location>
        <begin position="487"/>
        <end position="602"/>
    </location>
</feature>
<dbReference type="GO" id="GO:0005912">
    <property type="term" value="C:adherens junction"/>
    <property type="evidence" value="ECO:0007669"/>
    <property type="project" value="TreeGrafter"/>
</dbReference>
<dbReference type="FunFam" id="2.60.40.60:FF:000188">
    <property type="entry name" value="Cadherin 17"/>
    <property type="match status" value="1"/>
</dbReference>
<dbReference type="GO" id="GO:0000902">
    <property type="term" value="P:cell morphogenesis"/>
    <property type="evidence" value="ECO:0007669"/>
    <property type="project" value="TreeGrafter"/>
</dbReference>
<dbReference type="InterPro" id="IPR002126">
    <property type="entry name" value="Cadherin-like_dom"/>
</dbReference>
<evidence type="ECO:0000256" key="2">
    <source>
        <dbReference type="ARBA" id="ARBA00022737"/>
    </source>
</evidence>
<proteinExistence type="predicted"/>
<evidence type="ECO:0000256" key="6">
    <source>
        <dbReference type="SAM" id="Phobius"/>
    </source>
</evidence>
<dbReference type="PROSITE" id="PS00232">
    <property type="entry name" value="CADHERIN_1"/>
    <property type="match status" value="3"/>
</dbReference>
<dbReference type="InterPro" id="IPR020894">
    <property type="entry name" value="Cadherin_CS"/>
</dbReference>
<feature type="domain" description="Cadherin" evidence="7">
    <location>
        <begin position="393"/>
        <end position="485"/>
    </location>
</feature>
<keyword evidence="4 6" id="KW-0472">Membrane</keyword>
<dbReference type="FunFam" id="2.60.40.60:FF:000183">
    <property type="entry name" value="Cadherin 17"/>
    <property type="match status" value="1"/>
</dbReference>
<keyword evidence="3 5" id="KW-0106">Calcium</keyword>
<dbReference type="GO" id="GO:0016339">
    <property type="term" value="P:calcium-dependent cell-cell adhesion via plasma membrane cell adhesion molecules"/>
    <property type="evidence" value="ECO:0007669"/>
    <property type="project" value="TreeGrafter"/>
</dbReference>
<dbReference type="Pfam" id="PF00028">
    <property type="entry name" value="Cadherin"/>
    <property type="match status" value="4"/>
</dbReference>
<evidence type="ECO:0000313" key="9">
    <source>
        <dbReference type="Proteomes" id="UP001214576"/>
    </source>
</evidence>
<dbReference type="FunFam" id="2.60.40.60:FF:000212">
    <property type="entry name" value="Cadherin 17"/>
    <property type="match status" value="1"/>
</dbReference>
<evidence type="ECO:0000256" key="4">
    <source>
        <dbReference type="ARBA" id="ARBA00023136"/>
    </source>
</evidence>
<dbReference type="PROSITE" id="PS50268">
    <property type="entry name" value="CADHERIN_2"/>
    <property type="match status" value="6"/>
</dbReference>
<organism evidence="8 9">
    <name type="scientific">Ovis ammon polii</name>
    <dbReference type="NCBI Taxonomy" id="230172"/>
    <lineage>
        <taxon>Eukaryota</taxon>
        <taxon>Metazoa</taxon>
        <taxon>Chordata</taxon>
        <taxon>Craniata</taxon>
        <taxon>Vertebrata</taxon>
        <taxon>Euteleostomi</taxon>
        <taxon>Mammalia</taxon>
        <taxon>Eutheria</taxon>
        <taxon>Laurasiatheria</taxon>
        <taxon>Artiodactyla</taxon>
        <taxon>Ruminantia</taxon>
        <taxon>Pecora</taxon>
        <taxon>Bovidae</taxon>
        <taxon>Caprinae</taxon>
        <taxon>Ovis</taxon>
    </lineage>
</organism>
<dbReference type="SUPFAM" id="SSF49313">
    <property type="entry name" value="Cadherin-like"/>
    <property type="match status" value="6"/>
</dbReference>
<feature type="transmembrane region" description="Helical" evidence="6">
    <location>
        <begin position="821"/>
        <end position="844"/>
    </location>
</feature>
<dbReference type="FunFam" id="2.60.40.60:FF:000151">
    <property type="entry name" value="Cadherin 17"/>
    <property type="match status" value="1"/>
</dbReference>
<dbReference type="FunFam" id="2.60.40.60:FF:000152">
    <property type="entry name" value="Cadherin 17"/>
    <property type="match status" value="1"/>
</dbReference>
<dbReference type="PRINTS" id="PR00205">
    <property type="entry name" value="CADHERIN"/>
</dbReference>
<dbReference type="GO" id="GO:0044331">
    <property type="term" value="P:cell-cell adhesion mediated by cadherin"/>
    <property type="evidence" value="ECO:0007669"/>
    <property type="project" value="TreeGrafter"/>
</dbReference>
<dbReference type="GO" id="GO:0034332">
    <property type="term" value="P:adherens junction organization"/>
    <property type="evidence" value="ECO:0007669"/>
    <property type="project" value="TreeGrafter"/>
</dbReference>
<dbReference type="GO" id="GO:0008013">
    <property type="term" value="F:beta-catenin binding"/>
    <property type="evidence" value="ECO:0007669"/>
    <property type="project" value="TreeGrafter"/>
</dbReference>
<dbReference type="GO" id="GO:0016342">
    <property type="term" value="C:catenin complex"/>
    <property type="evidence" value="ECO:0007669"/>
    <property type="project" value="TreeGrafter"/>
</dbReference>
<dbReference type="PANTHER" id="PTHR24027:SF419">
    <property type="entry name" value="CADHERIN-17"/>
    <property type="match status" value="1"/>
</dbReference>
<evidence type="ECO:0000256" key="1">
    <source>
        <dbReference type="ARBA" id="ARBA00004370"/>
    </source>
</evidence>
<dbReference type="AlphaFoldDB" id="A0AAD4U7B4"/>
<gene>
    <name evidence="8" type="ORF">MG293_009967</name>
</gene>
<dbReference type="GO" id="GO:0007043">
    <property type="term" value="P:cell-cell junction assembly"/>
    <property type="evidence" value="ECO:0007669"/>
    <property type="project" value="TreeGrafter"/>
</dbReference>
<dbReference type="InterPro" id="IPR015919">
    <property type="entry name" value="Cadherin-like_sf"/>
</dbReference>
<evidence type="ECO:0000256" key="5">
    <source>
        <dbReference type="PROSITE-ProRule" id="PRU00043"/>
    </source>
</evidence>
<feature type="domain" description="Cadherin" evidence="7">
    <location>
        <begin position="68"/>
        <end position="109"/>
    </location>
</feature>
<evidence type="ECO:0000256" key="3">
    <source>
        <dbReference type="ARBA" id="ARBA00022837"/>
    </source>
</evidence>
<comment type="caution">
    <text evidence="8">The sequence shown here is derived from an EMBL/GenBank/DDBJ whole genome shotgun (WGS) entry which is preliminary data.</text>
</comment>
<reference evidence="8" key="1">
    <citation type="submission" date="2022-03" db="EMBL/GenBank/DDBJ databases">
        <title>Genomic analyses of argali, domestic sheep and their hybrids provide insights into chromosomal evolution, heterosis and genetic basis of agronomic traits.</title>
        <authorList>
            <person name="Li M."/>
        </authorList>
    </citation>
    <scope>NUCLEOTIDE SEQUENCE</scope>
    <source>
        <strain evidence="8">CAU-MHL-2022a</strain>
        <tissue evidence="8">Skin</tissue>
    </source>
</reference>
<dbReference type="Gene3D" id="2.60.40.60">
    <property type="entry name" value="Cadherins"/>
    <property type="match status" value="7"/>
</dbReference>
<dbReference type="CDD" id="cd11304">
    <property type="entry name" value="Cadherin_repeat"/>
    <property type="match status" value="6"/>
</dbReference>
<dbReference type="GO" id="GO:0005509">
    <property type="term" value="F:calcium ion binding"/>
    <property type="evidence" value="ECO:0007669"/>
    <property type="project" value="UniProtKB-UniRule"/>
</dbReference>
<keyword evidence="9" id="KW-1185">Reference proteome</keyword>
<feature type="domain" description="Cadherin" evidence="7">
    <location>
        <begin position="603"/>
        <end position="703"/>
    </location>
</feature>
<evidence type="ECO:0000313" key="8">
    <source>
        <dbReference type="EMBL" id="KAI4539572.1"/>
    </source>
</evidence>
<dbReference type="GO" id="GO:0045296">
    <property type="term" value="F:cadherin binding"/>
    <property type="evidence" value="ECO:0007669"/>
    <property type="project" value="TreeGrafter"/>
</dbReference>
<feature type="domain" description="Cadherin" evidence="7">
    <location>
        <begin position="110"/>
        <end position="323"/>
    </location>
</feature>
<keyword evidence="6" id="KW-0812">Transmembrane</keyword>
<dbReference type="InterPro" id="IPR039808">
    <property type="entry name" value="Cadherin"/>
</dbReference>
<dbReference type="GO" id="GO:0007156">
    <property type="term" value="P:homophilic cell adhesion via plasma membrane adhesion molecules"/>
    <property type="evidence" value="ECO:0007669"/>
    <property type="project" value="InterPro"/>
</dbReference>
<protein>
    <recommendedName>
        <fullName evidence="7">Cadherin domain-containing protein</fullName>
    </recommendedName>
</protein>
<dbReference type="GO" id="GO:0016477">
    <property type="term" value="P:cell migration"/>
    <property type="evidence" value="ECO:0007669"/>
    <property type="project" value="TreeGrafter"/>
</dbReference>
<name>A0AAD4U7B4_OVIAM</name>